<feature type="compositionally biased region" description="Basic and acidic residues" evidence="1">
    <location>
        <begin position="1"/>
        <end position="14"/>
    </location>
</feature>
<accession>A0A370T995</accession>
<reference evidence="2 3" key="1">
    <citation type="journal article" date="2018" name="IMA Fungus">
        <title>IMA Genome-F 9: Draft genome sequence of Annulohypoxylon stygium, Aspergillus mulundensis, Berkeleyomyces basicola (syn. Thielaviopsis basicola), Ceratocystis smalleyi, two Cercospora beticola strains, Coleophoma cylindrospora, Fusarium fracticaudum, Phialophora cf. hyalina, and Morchella septimelata.</title>
        <authorList>
            <person name="Wingfield B.D."/>
            <person name="Bills G.F."/>
            <person name="Dong Y."/>
            <person name="Huang W."/>
            <person name="Nel W.J."/>
            <person name="Swalarsk-Parry B.S."/>
            <person name="Vaghefi N."/>
            <person name="Wilken P.M."/>
            <person name="An Z."/>
            <person name="de Beer Z.W."/>
            <person name="De Vos L."/>
            <person name="Chen L."/>
            <person name="Duong T.A."/>
            <person name="Gao Y."/>
            <person name="Hammerbacher A."/>
            <person name="Kikkert J.R."/>
            <person name="Li Y."/>
            <person name="Li H."/>
            <person name="Li K."/>
            <person name="Li Q."/>
            <person name="Liu X."/>
            <person name="Ma X."/>
            <person name="Naidoo K."/>
            <person name="Pethybridge S.J."/>
            <person name="Sun J."/>
            <person name="Steenkamp E.T."/>
            <person name="van der Nest M.A."/>
            <person name="van Wyk S."/>
            <person name="Wingfield M.J."/>
            <person name="Xiong C."/>
            <person name="Yue Q."/>
            <person name="Zhang X."/>
        </authorList>
    </citation>
    <scope>NUCLEOTIDE SEQUENCE [LARGE SCALE GENOMIC DNA]</scope>
    <source>
        <strain evidence="2 3">BP 5553</strain>
    </source>
</reference>
<dbReference type="EMBL" id="NPIC01000016">
    <property type="protein sequence ID" value="RDL30142.1"/>
    <property type="molecule type" value="Genomic_DNA"/>
</dbReference>
<feature type="compositionally biased region" description="Low complexity" evidence="1">
    <location>
        <begin position="333"/>
        <end position="349"/>
    </location>
</feature>
<evidence type="ECO:0000313" key="2">
    <source>
        <dbReference type="EMBL" id="RDL30142.1"/>
    </source>
</evidence>
<dbReference type="Proteomes" id="UP000254866">
    <property type="component" value="Unassembled WGS sequence"/>
</dbReference>
<keyword evidence="3" id="KW-1185">Reference proteome</keyword>
<feature type="compositionally biased region" description="Low complexity" evidence="1">
    <location>
        <begin position="267"/>
        <end position="279"/>
    </location>
</feature>
<sequence length="349" mass="37612">MAKKYDLQRPRRESAPSPPEETPKTNRVPKTPAFSPQRPPPAVAGPSTTRLPSSSRPFGIHQGPIPPPYHEPIGAPGPSRGVSYADALRSCLAHPTASVGEKRKGKAIDDSLGPPRRRARKTSIEEEVIEGINEVRRRQSAEFGEMRERPDPTNPDTPPKQITPPPRFKPKYPSKYCAPILDLPDGVGDDGDSDDSDEALSKQAGNLTIRRTALDLLSPLGNRISSFINFRPYIQGPLSPYRTRTPVLEAQKVDAATNQHQCYPTDSSNSSPLGSDGSGFSNIEAPVAPPGLFIEDNNQPWPKETDPTICPNQAIDLSASLPTAPSRRPHRPTSSTGTEDGSSSSSGSG</sequence>
<proteinExistence type="predicted"/>
<feature type="region of interest" description="Disordered" evidence="1">
    <location>
        <begin position="260"/>
        <end position="349"/>
    </location>
</feature>
<dbReference type="AlphaFoldDB" id="A0A370T995"/>
<evidence type="ECO:0000313" key="3">
    <source>
        <dbReference type="Proteomes" id="UP000254866"/>
    </source>
</evidence>
<gene>
    <name evidence="2" type="ORF">BP5553_10420</name>
</gene>
<feature type="compositionally biased region" description="Basic and acidic residues" evidence="1">
    <location>
        <begin position="133"/>
        <end position="151"/>
    </location>
</feature>
<dbReference type="GeneID" id="43603269"/>
<feature type="compositionally biased region" description="Basic and acidic residues" evidence="1">
    <location>
        <begin position="100"/>
        <end position="109"/>
    </location>
</feature>
<feature type="compositionally biased region" description="Acidic residues" evidence="1">
    <location>
        <begin position="187"/>
        <end position="198"/>
    </location>
</feature>
<comment type="caution">
    <text evidence="2">The sequence shown here is derived from an EMBL/GenBank/DDBJ whole genome shotgun (WGS) entry which is preliminary data.</text>
</comment>
<evidence type="ECO:0000256" key="1">
    <source>
        <dbReference type="SAM" id="MobiDB-lite"/>
    </source>
</evidence>
<feature type="region of interest" description="Disordered" evidence="1">
    <location>
        <begin position="1"/>
        <end position="206"/>
    </location>
</feature>
<dbReference type="RefSeq" id="XP_031864750.1">
    <property type="nucleotide sequence ID" value="XM_032019043.1"/>
</dbReference>
<name>A0A370T995_9HELO</name>
<protein>
    <submittedName>
        <fullName evidence="2">Uncharacterized protein</fullName>
    </submittedName>
</protein>
<feature type="compositionally biased region" description="Pro residues" evidence="1">
    <location>
        <begin position="152"/>
        <end position="167"/>
    </location>
</feature>
<feature type="compositionally biased region" description="Low complexity" evidence="1">
    <location>
        <begin position="46"/>
        <end position="57"/>
    </location>
</feature>
<organism evidence="2 3">
    <name type="scientific">Venustampulla echinocandica</name>
    <dbReference type="NCBI Taxonomy" id="2656787"/>
    <lineage>
        <taxon>Eukaryota</taxon>
        <taxon>Fungi</taxon>
        <taxon>Dikarya</taxon>
        <taxon>Ascomycota</taxon>
        <taxon>Pezizomycotina</taxon>
        <taxon>Leotiomycetes</taxon>
        <taxon>Helotiales</taxon>
        <taxon>Pleuroascaceae</taxon>
        <taxon>Venustampulla</taxon>
    </lineage>
</organism>